<dbReference type="EMBL" id="OU015567">
    <property type="protein sequence ID" value="CAG5109585.1"/>
    <property type="molecule type" value="Genomic_DNA"/>
</dbReference>
<evidence type="ECO:0000313" key="1">
    <source>
        <dbReference type="EMBL" id="CAG5109585.1"/>
    </source>
</evidence>
<evidence type="ECO:0000313" key="2">
    <source>
        <dbReference type="Proteomes" id="UP001158576"/>
    </source>
</evidence>
<reference evidence="1 2" key="1">
    <citation type="submission" date="2021-04" db="EMBL/GenBank/DDBJ databases">
        <authorList>
            <person name="Bliznina A."/>
        </authorList>
    </citation>
    <scope>NUCLEOTIDE SEQUENCE [LARGE SCALE GENOMIC DNA]</scope>
</reference>
<accession>A0ABN7T1R2</accession>
<name>A0ABN7T1R2_OIKDI</name>
<gene>
    <name evidence="1" type="ORF">OKIOD_LOCUS12870</name>
</gene>
<organism evidence="1 2">
    <name type="scientific">Oikopleura dioica</name>
    <name type="common">Tunicate</name>
    <dbReference type="NCBI Taxonomy" id="34765"/>
    <lineage>
        <taxon>Eukaryota</taxon>
        <taxon>Metazoa</taxon>
        <taxon>Chordata</taxon>
        <taxon>Tunicata</taxon>
        <taxon>Appendicularia</taxon>
        <taxon>Copelata</taxon>
        <taxon>Oikopleuridae</taxon>
        <taxon>Oikopleura</taxon>
    </lineage>
</organism>
<dbReference type="Proteomes" id="UP001158576">
    <property type="component" value="Chromosome 2"/>
</dbReference>
<protein>
    <submittedName>
        <fullName evidence="1">Oidioi.mRNA.OKI2018_I69.chr2.g4105.t1.cds</fullName>
    </submittedName>
</protein>
<proteinExistence type="predicted"/>
<keyword evidence="2" id="KW-1185">Reference proteome</keyword>
<sequence>MEYLCRDCGLSCFLSSFSNDANVNCVWQCMEKYGNALCSNAANLHLLVFPSSAQIGGAGRGLGGGDVSAIEDTGVQCATHCEIKI</sequence>